<dbReference type="Gene3D" id="2.10.260.10">
    <property type="match status" value="1"/>
</dbReference>
<evidence type="ECO:0000313" key="2">
    <source>
        <dbReference type="EMBL" id="MEK0081758.1"/>
    </source>
</evidence>
<dbReference type="InterPro" id="IPR037914">
    <property type="entry name" value="SpoVT-AbrB_sf"/>
</dbReference>
<evidence type="ECO:0000256" key="1">
    <source>
        <dbReference type="SAM" id="MobiDB-lite"/>
    </source>
</evidence>
<name>A0ABU8XKQ2_9PROT</name>
<comment type="caution">
    <text evidence="2">The sequence shown here is derived from an EMBL/GenBank/DDBJ whole genome shotgun (WGS) entry which is preliminary data.</text>
</comment>
<dbReference type="RefSeq" id="WP_418157605.1">
    <property type="nucleotide sequence ID" value="NZ_JBBLZC010000001.1"/>
</dbReference>
<feature type="compositionally biased region" description="Basic and acidic residues" evidence="1">
    <location>
        <begin position="61"/>
        <end position="70"/>
    </location>
</feature>
<dbReference type="Proteomes" id="UP001375743">
    <property type="component" value="Unassembled WGS sequence"/>
</dbReference>
<evidence type="ECO:0000313" key="3">
    <source>
        <dbReference type="Proteomes" id="UP001375743"/>
    </source>
</evidence>
<gene>
    <name evidence="2" type="ORF">U1T56_01235</name>
</gene>
<sequence>MATAKVFRFGDSRAVRLPKEFRLSSGEVEIFRRGDGIVPREKSRDLGRAFDLLRALPDDVPTERRDDPPRLRHGRKARPAGPGSARARSSAAG</sequence>
<dbReference type="SUPFAM" id="SSF89447">
    <property type="entry name" value="AbrB/MazE/MraZ-like"/>
    <property type="match status" value="1"/>
</dbReference>
<feature type="region of interest" description="Disordered" evidence="1">
    <location>
        <begin position="58"/>
        <end position="93"/>
    </location>
</feature>
<feature type="compositionally biased region" description="Low complexity" evidence="1">
    <location>
        <begin position="79"/>
        <end position="93"/>
    </location>
</feature>
<evidence type="ECO:0008006" key="4">
    <source>
        <dbReference type="Google" id="ProtNLM"/>
    </source>
</evidence>
<keyword evidence="3" id="KW-1185">Reference proteome</keyword>
<organism evidence="2 3">
    <name type="scientific">Benzoatithermus flavus</name>
    <dbReference type="NCBI Taxonomy" id="3108223"/>
    <lineage>
        <taxon>Bacteria</taxon>
        <taxon>Pseudomonadati</taxon>
        <taxon>Pseudomonadota</taxon>
        <taxon>Alphaproteobacteria</taxon>
        <taxon>Geminicoccales</taxon>
        <taxon>Geminicoccaceae</taxon>
        <taxon>Benzoatithermus</taxon>
    </lineage>
</organism>
<protein>
    <recommendedName>
        <fullName evidence="4">SpoVT-AbrB domain-containing protein</fullName>
    </recommendedName>
</protein>
<accession>A0ABU8XKQ2</accession>
<dbReference type="EMBL" id="JBBLZC010000001">
    <property type="protein sequence ID" value="MEK0081758.1"/>
    <property type="molecule type" value="Genomic_DNA"/>
</dbReference>
<reference evidence="2 3" key="1">
    <citation type="submission" date="2024-01" db="EMBL/GenBank/DDBJ databases">
        <title>Multi-omics insights into the function and evolution of sodium benzoate biodegradation pathways in Benzoatithermus flavus gen. nov., sp. nov. from hot spring.</title>
        <authorList>
            <person name="Hu C.-J."/>
            <person name="Li W.-J."/>
        </authorList>
    </citation>
    <scope>NUCLEOTIDE SEQUENCE [LARGE SCALE GENOMIC DNA]</scope>
    <source>
        <strain evidence="2 3">SYSU G07066</strain>
    </source>
</reference>
<proteinExistence type="predicted"/>